<protein>
    <submittedName>
        <fullName evidence="1">Uncharacterized protein</fullName>
    </submittedName>
</protein>
<sequence>MKVVDLANKLNIVTDQLVFDLKTKGIPIEGYMCHISDTQILEYLTIKKISVPACLNYLNKEKPREAKVKHVGFYCDGVRNVDRLLKYINNKGHELKEYSLENDAEVSCDILISSSLSALTEKEREVLKNNDVSVVIFANTDFDAVEDLIEDLDESVYEKSFFVPEFDVLLNEEGGLQLEGYNTFEKLLFGKGLTFLVNQVKGLLNEKMLKEENIENLKNIMHKILGDNVEGRYTPMEDTFLIQTVDVTYDEEENIVPTLARWEPEPWGNMTQREQEIASQALQDGVNCMNTIFKVQAKKFKT</sequence>
<reference evidence="2" key="1">
    <citation type="journal article" date="2017" name="Proc. Natl. Acad. Sci. U.S.A.">
        <title>Simulation of Deepwater Horizon oil plume reveals substrate specialization within a complex community of hydrocarbon-degraders.</title>
        <authorList>
            <person name="Hu P."/>
            <person name="Dubinsky E.A."/>
            <person name="Probst A.J."/>
            <person name="Wang J."/>
            <person name="Sieber C.M.K."/>
            <person name="Tom L.M."/>
            <person name="Gardinali P."/>
            <person name="Banfield J.F."/>
            <person name="Atlas R.M."/>
            <person name="Andersen G.L."/>
        </authorList>
    </citation>
    <scope>NUCLEOTIDE SEQUENCE [LARGE SCALE GENOMIC DNA]</scope>
</reference>
<comment type="caution">
    <text evidence="1">The sequence shown here is derived from an EMBL/GenBank/DDBJ whole genome shotgun (WGS) entry which is preliminary data.</text>
</comment>
<dbReference type="EMBL" id="MAAO01000007">
    <property type="protein sequence ID" value="OUR95701.1"/>
    <property type="molecule type" value="Genomic_DNA"/>
</dbReference>
<dbReference type="Proteomes" id="UP000196531">
    <property type="component" value="Unassembled WGS sequence"/>
</dbReference>
<accession>A0A1Y5F4X2</accession>
<gene>
    <name evidence="1" type="ORF">A9Q84_14465</name>
</gene>
<proteinExistence type="predicted"/>
<evidence type="ECO:0000313" key="2">
    <source>
        <dbReference type="Proteomes" id="UP000196531"/>
    </source>
</evidence>
<organism evidence="1 2">
    <name type="scientific">Halobacteriovorax marinus</name>
    <dbReference type="NCBI Taxonomy" id="97084"/>
    <lineage>
        <taxon>Bacteria</taxon>
        <taxon>Pseudomonadati</taxon>
        <taxon>Bdellovibrionota</taxon>
        <taxon>Bacteriovoracia</taxon>
        <taxon>Bacteriovoracales</taxon>
        <taxon>Halobacteriovoraceae</taxon>
        <taxon>Halobacteriovorax</taxon>
    </lineage>
</organism>
<dbReference type="AlphaFoldDB" id="A0A1Y5F4X2"/>
<name>A0A1Y5F4X2_9BACT</name>
<evidence type="ECO:0000313" key="1">
    <source>
        <dbReference type="EMBL" id="OUR95701.1"/>
    </source>
</evidence>